<reference evidence="3 4" key="1">
    <citation type="journal article" date="2015" name="J. Microbiol.">
        <title>Sphingosinicella ginsenosidimutans sp. nov., with ginsenoside converting activity.</title>
        <authorList>
            <person name="Kim J.K."/>
            <person name="Kang M.S."/>
            <person name="Park S.C."/>
            <person name="Kim K.M."/>
            <person name="Choi K."/>
            <person name="Yoon M.H."/>
            <person name="Im W.T."/>
        </authorList>
    </citation>
    <scope>NUCLEOTIDE SEQUENCE [LARGE SCALE GENOMIC DNA]</scope>
    <source>
        <strain evidence="3 4">BS-11</strain>
    </source>
</reference>
<name>A0A5C6TT97_9SPHN</name>
<protein>
    <recommendedName>
        <fullName evidence="5">Inner membrane protein</fullName>
    </recommendedName>
</protein>
<gene>
    <name evidence="3" type="ORF">FRZ32_05880</name>
</gene>
<dbReference type="RefSeq" id="WP_147042643.1">
    <property type="nucleotide sequence ID" value="NZ_BAABIR010000005.1"/>
</dbReference>
<feature type="region of interest" description="Disordered" evidence="1">
    <location>
        <begin position="53"/>
        <end position="98"/>
    </location>
</feature>
<evidence type="ECO:0000256" key="1">
    <source>
        <dbReference type="SAM" id="MobiDB-lite"/>
    </source>
</evidence>
<keyword evidence="2" id="KW-0812">Transmembrane</keyword>
<dbReference type="Proteomes" id="UP000321249">
    <property type="component" value="Unassembled WGS sequence"/>
</dbReference>
<evidence type="ECO:0000313" key="3">
    <source>
        <dbReference type="EMBL" id="TXC63231.1"/>
    </source>
</evidence>
<evidence type="ECO:0000313" key="4">
    <source>
        <dbReference type="Proteomes" id="UP000321249"/>
    </source>
</evidence>
<accession>A0A5C6TT97</accession>
<evidence type="ECO:0008006" key="5">
    <source>
        <dbReference type="Google" id="ProtNLM"/>
    </source>
</evidence>
<dbReference type="EMBL" id="VOQQ01000001">
    <property type="protein sequence ID" value="TXC63231.1"/>
    <property type="molecule type" value="Genomic_DNA"/>
</dbReference>
<feature type="compositionally biased region" description="Low complexity" evidence="1">
    <location>
        <begin position="288"/>
        <end position="317"/>
    </location>
</feature>
<feature type="transmembrane region" description="Helical" evidence="2">
    <location>
        <begin position="17"/>
        <end position="39"/>
    </location>
</feature>
<keyword evidence="2" id="KW-0472">Membrane</keyword>
<proteinExistence type="predicted"/>
<feature type="region of interest" description="Disordered" evidence="1">
    <location>
        <begin position="287"/>
        <end position="317"/>
    </location>
</feature>
<organism evidence="3 4">
    <name type="scientific">Allosphingosinicella ginsenosidimutans</name>
    <dbReference type="NCBI Taxonomy" id="1176539"/>
    <lineage>
        <taxon>Bacteria</taxon>
        <taxon>Pseudomonadati</taxon>
        <taxon>Pseudomonadota</taxon>
        <taxon>Alphaproteobacteria</taxon>
        <taxon>Sphingomonadales</taxon>
        <taxon>Sphingomonadaceae</taxon>
        <taxon>Allosphingosinicella</taxon>
    </lineage>
</organism>
<evidence type="ECO:0000256" key="2">
    <source>
        <dbReference type="SAM" id="Phobius"/>
    </source>
</evidence>
<keyword evidence="2" id="KW-1133">Transmembrane helix</keyword>
<dbReference type="AlphaFoldDB" id="A0A5C6TT97"/>
<feature type="compositionally biased region" description="Low complexity" evidence="1">
    <location>
        <begin position="60"/>
        <end position="95"/>
    </location>
</feature>
<comment type="caution">
    <text evidence="3">The sequence shown here is derived from an EMBL/GenBank/DDBJ whole genome shotgun (WGS) entry which is preliminary data.</text>
</comment>
<sequence length="317" mass="33621">MNGEYEAIDSAPPRRPIGLYALLALFCFLLGVAAMGWLLTHWQEGARMLGVAQAPPPAAQTPQPRSQTQAQAPSALVQPASSPSAASPGDADAPQRVIIDPEVSRRVSALEQRMSEIDLQSRSAVGNADRAEGLLVAFAARRALDRGVGLGFLEGLLRQRFGQSQPRAVGMIILAAQHPVTLQDLQTELQDLAPRLIGPPSGAGWWQAFTAQLGTLITVRRAGSPSPEPAERLRRARQRLEVGQVDVALAEVMRLPGRARAADWIRKARLYADARAALDTIETAALLEPRAGEGPPAAQPGASAPAPAAQPAPAETR</sequence>
<keyword evidence="4" id="KW-1185">Reference proteome</keyword>
<dbReference type="OrthoDB" id="7432270at2"/>